<dbReference type="PANTHER" id="PTHR38643:SF1">
    <property type="entry name" value="PURINE NUCLEOSIDE PERMEASE C285.05-RELATED"/>
    <property type="match status" value="1"/>
</dbReference>
<evidence type="ECO:0000256" key="1">
    <source>
        <dbReference type="SAM" id="SignalP"/>
    </source>
</evidence>
<proteinExistence type="predicted"/>
<reference evidence="2 3" key="1">
    <citation type="submission" date="2019-12" db="EMBL/GenBank/DDBJ databases">
        <title>Nocardia macrotermitis sp. nov. and Nocardia aurantia sp. nov., isolated from the gut of the fungus growing-termite Macrotermes natalensis.</title>
        <authorList>
            <person name="Christine B."/>
            <person name="Rene B."/>
        </authorList>
    </citation>
    <scope>NUCLEOTIDE SEQUENCE [LARGE SCALE GENOMIC DNA]</scope>
    <source>
        <strain evidence="2 3">DSM 102126</strain>
    </source>
</reference>
<protein>
    <submittedName>
        <fullName evidence="2">Purine nucleoside permease</fullName>
    </submittedName>
</protein>
<feature type="signal peptide" evidence="1">
    <location>
        <begin position="1"/>
        <end position="27"/>
    </location>
</feature>
<evidence type="ECO:0000313" key="3">
    <source>
        <dbReference type="Proteomes" id="UP000431901"/>
    </source>
</evidence>
<organism evidence="2 3">
    <name type="scientific">Actinomadura rayongensis</name>
    <dbReference type="NCBI Taxonomy" id="1429076"/>
    <lineage>
        <taxon>Bacteria</taxon>
        <taxon>Bacillati</taxon>
        <taxon>Actinomycetota</taxon>
        <taxon>Actinomycetes</taxon>
        <taxon>Streptosporangiales</taxon>
        <taxon>Thermomonosporaceae</taxon>
        <taxon>Actinomadura</taxon>
    </lineage>
</organism>
<dbReference type="AlphaFoldDB" id="A0A6I4WE93"/>
<dbReference type="RefSeq" id="WP_161106230.1">
    <property type="nucleotide sequence ID" value="NZ_JBHLYI010000021.1"/>
</dbReference>
<dbReference type="GO" id="GO:0003824">
    <property type="term" value="F:catalytic activity"/>
    <property type="evidence" value="ECO:0007669"/>
    <property type="project" value="InterPro"/>
</dbReference>
<comment type="caution">
    <text evidence="2">The sequence shown here is derived from an EMBL/GenBank/DDBJ whole genome shotgun (WGS) entry which is preliminary data.</text>
</comment>
<gene>
    <name evidence="2" type="ORF">GQ466_28900</name>
</gene>
<dbReference type="Pfam" id="PF06516">
    <property type="entry name" value="NUP"/>
    <property type="match status" value="1"/>
</dbReference>
<dbReference type="OrthoDB" id="4517280at2"/>
<dbReference type="PIRSF" id="PIRSF013171">
    <property type="entry name" value="Pur_nuclsid_perm"/>
    <property type="match status" value="1"/>
</dbReference>
<dbReference type="PANTHER" id="PTHR38643">
    <property type="entry name" value="PURINE NUCLEOSIDE PERMEASE C285.05-RELATED"/>
    <property type="match status" value="1"/>
</dbReference>
<accession>A0A6I4WE93</accession>
<keyword evidence="3" id="KW-1185">Reference proteome</keyword>
<dbReference type="Gene3D" id="3.40.50.1580">
    <property type="entry name" value="Nucleoside phosphorylase domain"/>
    <property type="match status" value="1"/>
</dbReference>
<dbReference type="GO" id="GO:0009116">
    <property type="term" value="P:nucleoside metabolic process"/>
    <property type="evidence" value="ECO:0007669"/>
    <property type="project" value="InterPro"/>
</dbReference>
<dbReference type="EMBL" id="WUTW01000010">
    <property type="protein sequence ID" value="MXQ68041.1"/>
    <property type="molecule type" value="Genomic_DNA"/>
</dbReference>
<sequence>MRRFTLLLAAALAAALTVVGGVPLSQAAERGGPTRVRVLVVTMFGGETAPWLKNRSLPIAVTVDGVPDPLHCDRAGLCVVTTGQGKANTAATMTAVMTSRRLNLRGAYFITAGIAGTSPKTGTLGFAAWAHYVVDYDLGHHLPPEEALSHPYGFVQLGNVGTNVFQLDDKLVDTAYRLTKDMVLTDTPTSAAERAHYPGQAGTLPKVAVCDTVTGDNWWAGKTLSDKAQYITGLWTKGKGTYCTTQMEDNATAAVLARFGRLDHYLNLRTASNFDQPWPGQTLEQHLSSNSGAFGTSTQNAYLVASKVADHLLRRVH</sequence>
<name>A0A6I4WE93_9ACTN</name>
<keyword evidence="1" id="KW-0732">Signal</keyword>
<dbReference type="GO" id="GO:0055085">
    <property type="term" value="P:transmembrane transport"/>
    <property type="evidence" value="ECO:0007669"/>
    <property type="project" value="InterPro"/>
</dbReference>
<dbReference type="Proteomes" id="UP000431901">
    <property type="component" value="Unassembled WGS sequence"/>
</dbReference>
<evidence type="ECO:0000313" key="2">
    <source>
        <dbReference type="EMBL" id="MXQ68041.1"/>
    </source>
</evidence>
<feature type="chain" id="PRO_5026289290" evidence="1">
    <location>
        <begin position="28"/>
        <end position="317"/>
    </location>
</feature>
<dbReference type="InterPro" id="IPR009486">
    <property type="entry name" value="Pur_nuclsid_perm"/>
</dbReference>
<dbReference type="InterPro" id="IPR035994">
    <property type="entry name" value="Nucleoside_phosphorylase_sf"/>
</dbReference>